<evidence type="ECO:0000256" key="1">
    <source>
        <dbReference type="SAM" id="MobiDB-lite"/>
    </source>
</evidence>
<sequence length="514" mass="57450">MMNSNPHIPSLLVSRGRVEQANYHDSEIPNYQGNPLIETLPPILNQDGTAARLAHFPEYDEGHRSMPAHLRLHLIQNALQFFVPLPVHFDLEQRFSRMIRIGYQARNPALQGFWSDVNARVQALGTTQSSPRSTATGFTIVGISGVGKTTSIEAILSLYPQVIIHNRYHERDFSFTQIVWLKLDCPFDGSIKGLCLNFFQAVDDLLGTRYYDNYASGRKTVDELLPRMAKVASLHSIGVLVIDEIQHLSQAKSGGSSKMLNFFVQLINTIGLPVVLVGTYKAMSVLCGEFRQTRRGTGQGDLVWDRMKKDETWDWFLECLWEYQYVNKPSPLNSMLSAALYDVTQGITDFAIKVYMLAQIRAIVDKDEIVTERNIRLAAEEGLRMANPILTALRNNDIRILSTVEDVHPVDLTSFLEEAQGKLNKAEQLRALARMRAAANGGQILQSDSTAVIESEVPSATTPKASRKRKKAAPLEGSLPEIAARGEKQQLTAYDALYQAGLIRSANEYLEEVS</sequence>
<comment type="caution">
    <text evidence="3">The sequence shown here is derived from an EMBL/GenBank/DDBJ whole genome shotgun (WGS) entry which is preliminary data.</text>
</comment>
<keyword evidence="4" id="KW-1185">Reference proteome</keyword>
<dbReference type="EMBL" id="PVWK01000014">
    <property type="protein sequence ID" value="PSB34401.1"/>
    <property type="molecule type" value="Genomic_DNA"/>
</dbReference>
<name>A0A2T1ENV8_9CYAN</name>
<dbReference type="AlphaFoldDB" id="A0A2T1ENV8"/>
<reference evidence="4" key="1">
    <citation type="submission" date="2018-02" db="EMBL/GenBank/DDBJ databases">
        <authorList>
            <person name="Moore K."/>
            <person name="Momper L."/>
        </authorList>
    </citation>
    <scope>NUCLEOTIDE SEQUENCE [LARGE SCALE GENOMIC DNA]</scope>
    <source>
        <strain evidence="4">ULC18</strain>
    </source>
</reference>
<organism evidence="3 4">
    <name type="scientific">Stenomitos frigidus ULC18</name>
    <dbReference type="NCBI Taxonomy" id="2107698"/>
    <lineage>
        <taxon>Bacteria</taxon>
        <taxon>Bacillati</taxon>
        <taxon>Cyanobacteriota</taxon>
        <taxon>Cyanophyceae</taxon>
        <taxon>Leptolyngbyales</taxon>
        <taxon>Leptolyngbyaceae</taxon>
        <taxon>Stenomitos</taxon>
    </lineage>
</organism>
<accession>A0A2T1ENV8</accession>
<dbReference type="InterPro" id="IPR049945">
    <property type="entry name" value="AAA_22"/>
</dbReference>
<dbReference type="GO" id="GO:0016887">
    <property type="term" value="F:ATP hydrolysis activity"/>
    <property type="evidence" value="ECO:0007669"/>
    <property type="project" value="InterPro"/>
</dbReference>
<dbReference type="Proteomes" id="UP000239576">
    <property type="component" value="Unassembled WGS sequence"/>
</dbReference>
<protein>
    <submittedName>
        <fullName evidence="3">Transposase</fullName>
    </submittedName>
</protein>
<dbReference type="OrthoDB" id="5593847at2"/>
<proteinExistence type="predicted"/>
<feature type="domain" description="ORC1/DEAH AAA+ ATPase" evidence="2">
    <location>
        <begin position="134"/>
        <end position="283"/>
    </location>
</feature>
<gene>
    <name evidence="3" type="ORF">C7B82_02740</name>
</gene>
<feature type="region of interest" description="Disordered" evidence="1">
    <location>
        <begin position="455"/>
        <end position="480"/>
    </location>
</feature>
<evidence type="ECO:0000259" key="2">
    <source>
        <dbReference type="Pfam" id="PF13401"/>
    </source>
</evidence>
<evidence type="ECO:0000313" key="3">
    <source>
        <dbReference type="EMBL" id="PSB34401.1"/>
    </source>
</evidence>
<dbReference type="InterPro" id="IPR027417">
    <property type="entry name" value="P-loop_NTPase"/>
</dbReference>
<dbReference type="SUPFAM" id="SSF52540">
    <property type="entry name" value="P-loop containing nucleoside triphosphate hydrolases"/>
    <property type="match status" value="1"/>
</dbReference>
<reference evidence="3 4" key="2">
    <citation type="submission" date="2018-03" db="EMBL/GenBank/DDBJ databases">
        <title>The ancient ancestry and fast evolution of plastids.</title>
        <authorList>
            <person name="Moore K.R."/>
            <person name="Magnabosco C."/>
            <person name="Momper L."/>
            <person name="Gold D.A."/>
            <person name="Bosak T."/>
            <person name="Fournier G.P."/>
        </authorList>
    </citation>
    <scope>NUCLEOTIDE SEQUENCE [LARGE SCALE GENOMIC DNA]</scope>
    <source>
        <strain evidence="3 4">ULC18</strain>
    </source>
</reference>
<dbReference type="Gene3D" id="3.40.50.300">
    <property type="entry name" value="P-loop containing nucleotide triphosphate hydrolases"/>
    <property type="match status" value="1"/>
</dbReference>
<evidence type="ECO:0000313" key="4">
    <source>
        <dbReference type="Proteomes" id="UP000239576"/>
    </source>
</evidence>
<dbReference type="Pfam" id="PF13401">
    <property type="entry name" value="AAA_22"/>
    <property type="match status" value="1"/>
</dbReference>